<feature type="region of interest" description="Disordered" evidence="1">
    <location>
        <begin position="313"/>
        <end position="334"/>
    </location>
</feature>
<name>A0AAV1R830_9ROSI</name>
<evidence type="ECO:0000256" key="1">
    <source>
        <dbReference type="SAM" id="MobiDB-lite"/>
    </source>
</evidence>
<reference evidence="2 3" key="1">
    <citation type="submission" date="2024-01" db="EMBL/GenBank/DDBJ databases">
        <authorList>
            <person name="Waweru B."/>
        </authorList>
    </citation>
    <scope>NUCLEOTIDE SEQUENCE [LARGE SCALE GENOMIC DNA]</scope>
</reference>
<dbReference type="Proteomes" id="UP001314170">
    <property type="component" value="Unassembled WGS sequence"/>
</dbReference>
<comment type="caution">
    <text evidence="2">The sequence shown here is derived from an EMBL/GenBank/DDBJ whole genome shotgun (WGS) entry which is preliminary data.</text>
</comment>
<feature type="region of interest" description="Disordered" evidence="1">
    <location>
        <begin position="155"/>
        <end position="181"/>
    </location>
</feature>
<organism evidence="2 3">
    <name type="scientific">Dovyalis caffra</name>
    <dbReference type="NCBI Taxonomy" id="77055"/>
    <lineage>
        <taxon>Eukaryota</taxon>
        <taxon>Viridiplantae</taxon>
        <taxon>Streptophyta</taxon>
        <taxon>Embryophyta</taxon>
        <taxon>Tracheophyta</taxon>
        <taxon>Spermatophyta</taxon>
        <taxon>Magnoliopsida</taxon>
        <taxon>eudicotyledons</taxon>
        <taxon>Gunneridae</taxon>
        <taxon>Pentapetalae</taxon>
        <taxon>rosids</taxon>
        <taxon>fabids</taxon>
        <taxon>Malpighiales</taxon>
        <taxon>Salicaceae</taxon>
        <taxon>Flacourtieae</taxon>
        <taxon>Dovyalis</taxon>
    </lineage>
</organism>
<proteinExistence type="predicted"/>
<gene>
    <name evidence="2" type="ORF">DCAF_LOCUS6371</name>
</gene>
<protein>
    <submittedName>
        <fullName evidence="2">Uncharacterized protein</fullName>
    </submittedName>
</protein>
<accession>A0AAV1R830</accession>
<evidence type="ECO:0000313" key="3">
    <source>
        <dbReference type="Proteomes" id="UP001314170"/>
    </source>
</evidence>
<sequence>MYLVGGRRSPDIVLSGSGRLVHGPFDGRCKARNWNTLIPLVPVLRFGARPSVWSVLHTVGQRSLHLFTNYDGSPGPLSSSLFSLTRRGLVVPLPCASNGVQPQLQRLVQLRLDRMVGLEKKEKKRDQEEEEARARRSKLILVRERRDRLDNGACSPCGSSTACTETHPLDPRLRPSQPSPSVRFTHFHLLKKGSSYHSKELRDRLKKSKPTSCSFTSVKAHLQQAPPSLGADFLDNVLNPISHGPIKRRQRSMKSLRPSGSRYDISSESWKVATRQEIDWARKSNLGVSSSFQSGSKKDKSKKALGLLVSEKNKTGGWGLGSDLLRRTLPGMKE</sequence>
<dbReference type="AlphaFoldDB" id="A0AAV1R830"/>
<evidence type="ECO:0000313" key="2">
    <source>
        <dbReference type="EMBL" id="CAK7328644.1"/>
    </source>
</evidence>
<dbReference type="EMBL" id="CAWUPB010000903">
    <property type="protein sequence ID" value="CAK7328644.1"/>
    <property type="molecule type" value="Genomic_DNA"/>
</dbReference>
<keyword evidence="3" id="KW-1185">Reference proteome</keyword>